<dbReference type="PANTHER" id="PTHR46323:SF2">
    <property type="entry name" value="BETA-GALACTOSIDASE"/>
    <property type="match status" value="1"/>
</dbReference>
<dbReference type="InterPro" id="IPR008979">
    <property type="entry name" value="Galactose-bd-like_sf"/>
</dbReference>
<dbReference type="Gene3D" id="3.20.20.80">
    <property type="entry name" value="Glycosidases"/>
    <property type="match status" value="1"/>
</dbReference>
<sequence>MIKRLLPLLLLLVFYKGFSQETTRIYLSGTDKDHTKQWDFYCTAGRKSGVWTKIPVPSNWELQGFGSYNYGHDKDKAKEQGIYRHEFATGKITGKKVFIVFEGAMTDTKVTINGKLAGDVHQGGFYRFKYDITKLLKPEGKNLLEVTVDKMSANASINNAERKSDFWVFGGIFRPVYLETVPDKFIERLAIDAKADGSFRVDVYGQNLSANDIIEAQVKKLNGENLGKPFSVKVNLQDSTQKLQSGFSHPLLWSSEFPNLYQVVVKVKNKQKLVHQVKQKFGFRTLEVRNGDGFYVNGAKILLKGVNRHSFWPETGRTLSPAVHLMDVRLMKEMNMNAVRMSHYPPDAEFLDVCDSLGLYVINELTGWQAKYDNPTGHRLVKELVIRDVNHPSIIFWANGNEGGFNTDLDNDYALYDPQKRTVIHPWEKFNGTDTKHYPDYNYMVKAATSGKEVFFPTEFMHALYDGGAGAALDDFWNQMLIHPHGAGGFIWALVDENVIRTDKNGIYDGDGNHAPDGIVGPHREKEGSFYAIKEIWSPVFVDLPKIDEKFKGKIPIANRFAFTGLDKCTFKWKLVNFPGAKDASTKAIITATGSAASNLKPGTKGTLDLPLPQSWSQSDALYLTVYGPDQKEIFTWSWPVKTAQLMVAKQENTIPAAVVKAEETDGSLLVKQDGNTYYFNKATGYLEKVAKPSATISLSNGPLLAGVNTTLKNFSFKAGGQKYIVESDYQGAGNLHAKWTFEPGKPVKLEYEFSQQGDADFMGITFNYPEEKITGIKYLGRGPYRVWKNRLKGPQFGVWQKDYNNSITGETWGYPEFKGYHAEVNWVVVENKEAPFTVYIPDQDTYLQMYRPAREAAALSNNNVEPAFPEGNIGFLKGISAIGTKFQPALVMGPQSQKNKTDGKTFSGTLFFDFVH</sequence>
<dbReference type="SUPFAM" id="SSF49785">
    <property type="entry name" value="Galactose-binding domain-like"/>
    <property type="match status" value="1"/>
</dbReference>
<dbReference type="Pfam" id="PF02837">
    <property type="entry name" value="Glyco_hydro_2_N"/>
    <property type="match status" value="1"/>
</dbReference>
<dbReference type="InterPro" id="IPR013783">
    <property type="entry name" value="Ig-like_fold"/>
</dbReference>
<dbReference type="EMBL" id="BAABBY010000003">
    <property type="protein sequence ID" value="GAA4201837.1"/>
    <property type="molecule type" value="Genomic_DNA"/>
</dbReference>
<evidence type="ECO:0000256" key="3">
    <source>
        <dbReference type="ARBA" id="ARBA00007401"/>
    </source>
</evidence>
<evidence type="ECO:0000256" key="9">
    <source>
        <dbReference type="ARBA" id="ARBA00032230"/>
    </source>
</evidence>
<evidence type="ECO:0000256" key="6">
    <source>
        <dbReference type="ARBA" id="ARBA00022801"/>
    </source>
</evidence>
<dbReference type="InterPro" id="IPR036156">
    <property type="entry name" value="Beta-gal/glucu_dom_sf"/>
</dbReference>
<dbReference type="Proteomes" id="UP001501772">
    <property type="component" value="Unassembled WGS sequence"/>
</dbReference>
<comment type="similarity">
    <text evidence="3">Belongs to the glycosyl hydrolase 2 family.</text>
</comment>
<comment type="catalytic activity">
    <reaction evidence="1">
        <text>Hydrolysis of terminal non-reducing beta-D-galactose residues in beta-D-galactosides.</text>
        <dbReference type="EC" id="3.2.1.23"/>
    </reaction>
</comment>
<evidence type="ECO:0000256" key="2">
    <source>
        <dbReference type="ARBA" id="ARBA00001913"/>
    </source>
</evidence>
<name>A0ABP8BA84_9SPHI</name>
<protein>
    <recommendedName>
        <fullName evidence="5">beta-galactosidase</fullName>
        <ecNumber evidence="5">3.2.1.23</ecNumber>
    </recommendedName>
    <alternativeName>
        <fullName evidence="9">Lactase</fullName>
    </alternativeName>
</protein>
<keyword evidence="15" id="KW-1185">Reference proteome</keyword>
<comment type="subunit">
    <text evidence="4">Monomer.</text>
</comment>
<dbReference type="Gene3D" id="2.70.98.10">
    <property type="match status" value="1"/>
</dbReference>
<dbReference type="InterPro" id="IPR006102">
    <property type="entry name" value="Ig-like_GH2"/>
</dbReference>
<comment type="cofactor">
    <cofactor evidence="2">
        <name>Ca(2+)</name>
        <dbReference type="ChEBI" id="CHEBI:29108"/>
    </cofactor>
</comment>
<feature type="domain" description="Glycoside hydrolase family 2 immunoglobulin-like beta-sandwich" evidence="10">
    <location>
        <begin position="191"/>
        <end position="284"/>
    </location>
</feature>
<organism evidence="14 15">
    <name type="scientific">Pedobacter jeongneungensis</name>
    <dbReference type="NCBI Taxonomy" id="947309"/>
    <lineage>
        <taxon>Bacteria</taxon>
        <taxon>Pseudomonadati</taxon>
        <taxon>Bacteroidota</taxon>
        <taxon>Sphingobacteriia</taxon>
        <taxon>Sphingobacteriales</taxon>
        <taxon>Sphingobacteriaceae</taxon>
        <taxon>Pedobacter</taxon>
    </lineage>
</organism>
<dbReference type="Pfam" id="PF02929">
    <property type="entry name" value="Bgal_small_N"/>
    <property type="match status" value="1"/>
</dbReference>
<dbReference type="Pfam" id="PF02836">
    <property type="entry name" value="Glyco_hydro_2_C"/>
    <property type="match status" value="1"/>
</dbReference>
<dbReference type="SUPFAM" id="SSF49303">
    <property type="entry name" value="beta-Galactosidase/glucuronidase domain"/>
    <property type="match status" value="2"/>
</dbReference>
<dbReference type="SUPFAM" id="SSF51445">
    <property type="entry name" value="(Trans)glycosidases"/>
    <property type="match status" value="1"/>
</dbReference>
<proteinExistence type="inferred from homology"/>
<feature type="domain" description="Glycoside hydrolase family 2 catalytic" evidence="11">
    <location>
        <begin position="287"/>
        <end position="415"/>
    </location>
</feature>
<evidence type="ECO:0000259" key="13">
    <source>
        <dbReference type="Pfam" id="PF02929"/>
    </source>
</evidence>
<evidence type="ECO:0000259" key="11">
    <source>
        <dbReference type="Pfam" id="PF02836"/>
    </source>
</evidence>
<dbReference type="InterPro" id="IPR017853">
    <property type="entry name" value="GH"/>
</dbReference>
<accession>A0ABP8BA84</accession>
<dbReference type="Pfam" id="PF00703">
    <property type="entry name" value="Glyco_hydro_2"/>
    <property type="match status" value="1"/>
</dbReference>
<evidence type="ECO:0000256" key="7">
    <source>
        <dbReference type="ARBA" id="ARBA00022837"/>
    </source>
</evidence>
<dbReference type="Gene3D" id="2.60.120.260">
    <property type="entry name" value="Galactose-binding domain-like"/>
    <property type="match status" value="1"/>
</dbReference>
<dbReference type="InterPro" id="IPR011013">
    <property type="entry name" value="Gal_mutarotase_sf_dom"/>
</dbReference>
<dbReference type="EC" id="3.2.1.23" evidence="5"/>
<evidence type="ECO:0000313" key="14">
    <source>
        <dbReference type="EMBL" id="GAA4201837.1"/>
    </source>
</evidence>
<dbReference type="PANTHER" id="PTHR46323">
    <property type="entry name" value="BETA-GALACTOSIDASE"/>
    <property type="match status" value="1"/>
</dbReference>
<dbReference type="Gene3D" id="2.60.40.10">
    <property type="entry name" value="Immunoglobulins"/>
    <property type="match status" value="2"/>
</dbReference>
<feature type="domain" description="Glycosyl hydrolases family 2 sugar binding" evidence="12">
    <location>
        <begin position="54"/>
        <end position="182"/>
    </location>
</feature>
<feature type="domain" description="Beta galactosidase small chain/" evidence="13">
    <location>
        <begin position="724"/>
        <end position="837"/>
    </location>
</feature>
<dbReference type="PRINTS" id="PR00132">
    <property type="entry name" value="GLHYDRLASE2"/>
</dbReference>
<evidence type="ECO:0000259" key="12">
    <source>
        <dbReference type="Pfam" id="PF02837"/>
    </source>
</evidence>
<dbReference type="InterPro" id="IPR006101">
    <property type="entry name" value="Glyco_hydro_2"/>
</dbReference>
<evidence type="ECO:0000256" key="4">
    <source>
        <dbReference type="ARBA" id="ARBA00011245"/>
    </source>
</evidence>
<evidence type="ECO:0000256" key="5">
    <source>
        <dbReference type="ARBA" id="ARBA00012756"/>
    </source>
</evidence>
<keyword evidence="6 14" id="KW-0378">Hydrolase</keyword>
<reference evidence="15" key="1">
    <citation type="journal article" date="2019" name="Int. J. Syst. Evol. Microbiol.">
        <title>The Global Catalogue of Microorganisms (GCM) 10K type strain sequencing project: providing services to taxonomists for standard genome sequencing and annotation.</title>
        <authorList>
            <consortium name="The Broad Institute Genomics Platform"/>
            <consortium name="The Broad Institute Genome Sequencing Center for Infectious Disease"/>
            <person name="Wu L."/>
            <person name="Ma J."/>
        </authorList>
    </citation>
    <scope>NUCLEOTIDE SEQUENCE [LARGE SCALE GENOMIC DNA]</scope>
    <source>
        <strain evidence="15">JCM 17626</strain>
    </source>
</reference>
<keyword evidence="8" id="KW-0326">Glycosidase</keyword>
<dbReference type="InterPro" id="IPR004199">
    <property type="entry name" value="B-gal_small/dom_5"/>
</dbReference>
<evidence type="ECO:0000259" key="10">
    <source>
        <dbReference type="Pfam" id="PF00703"/>
    </source>
</evidence>
<dbReference type="InterPro" id="IPR014718">
    <property type="entry name" value="GH-type_carb-bd"/>
</dbReference>
<evidence type="ECO:0000313" key="15">
    <source>
        <dbReference type="Proteomes" id="UP001501772"/>
    </source>
</evidence>
<dbReference type="GO" id="GO:0016787">
    <property type="term" value="F:hydrolase activity"/>
    <property type="evidence" value="ECO:0007669"/>
    <property type="project" value="UniProtKB-KW"/>
</dbReference>
<dbReference type="InterPro" id="IPR006104">
    <property type="entry name" value="Glyco_hydro_2_N"/>
</dbReference>
<evidence type="ECO:0000256" key="8">
    <source>
        <dbReference type="ARBA" id="ARBA00023295"/>
    </source>
</evidence>
<keyword evidence="7" id="KW-0106">Calcium</keyword>
<gene>
    <name evidence="14" type="ORF">GCM10022289_15840</name>
</gene>
<dbReference type="RefSeq" id="WP_344850911.1">
    <property type="nucleotide sequence ID" value="NZ_BAABBY010000003.1"/>
</dbReference>
<comment type="caution">
    <text evidence="14">The sequence shown here is derived from an EMBL/GenBank/DDBJ whole genome shotgun (WGS) entry which is preliminary data.</text>
</comment>
<dbReference type="InterPro" id="IPR050347">
    <property type="entry name" value="Bact_Beta-galactosidase"/>
</dbReference>
<dbReference type="InterPro" id="IPR006103">
    <property type="entry name" value="Glyco_hydro_2_cat"/>
</dbReference>
<evidence type="ECO:0000256" key="1">
    <source>
        <dbReference type="ARBA" id="ARBA00001412"/>
    </source>
</evidence>
<dbReference type="SUPFAM" id="SSF74650">
    <property type="entry name" value="Galactose mutarotase-like"/>
    <property type="match status" value="1"/>
</dbReference>